<feature type="transmembrane region" description="Helical" evidence="1">
    <location>
        <begin position="146"/>
        <end position="164"/>
    </location>
</feature>
<feature type="transmembrane region" description="Helical" evidence="1">
    <location>
        <begin position="113"/>
        <end position="134"/>
    </location>
</feature>
<protein>
    <submittedName>
        <fullName evidence="2">NnrS family protein</fullName>
    </submittedName>
</protein>
<accession>A0A2N5XXZ8</accession>
<comment type="caution">
    <text evidence="2">The sequence shown here is derived from an EMBL/GenBank/DDBJ whole genome shotgun (WGS) entry which is preliminary data.</text>
</comment>
<dbReference type="OrthoDB" id="9770040at2"/>
<evidence type="ECO:0000256" key="1">
    <source>
        <dbReference type="SAM" id="Phobius"/>
    </source>
</evidence>
<feature type="transmembrane region" description="Helical" evidence="1">
    <location>
        <begin position="20"/>
        <end position="42"/>
    </location>
</feature>
<feature type="transmembrane region" description="Helical" evidence="1">
    <location>
        <begin position="90"/>
        <end position="107"/>
    </location>
</feature>
<sequence>MPESPPSSRASARQLFAYPFRIFFFSLAVLAVLVVPLWVALITGRISLPLAMPGLYWHQHELIFAFLQAGIAGFLLTAVCVWTGTERLHGPWLLALWLVWLLGRVLMMGGAELPFWLVAGVNLAFLPLVMLDAGRRICTARQWRQLVILVVLGLLWLMQLGFLFRPTGPFVPGALVVAMTLMLVVGGRITPSFSLAWLRQQGRSPDRITTLPAVEKALLASMVLTLLAVLSRHSEAIAVAGVVAGIIVLLRLLLWQGWRVRQEPLLWILHLSLLWIPIALWLLAGSALGAWPRTVWTHAVGVGAIGGLMLGVISRVALGHTGRRLQLPRGMVTAFWLIQLAALLRVATGLELLPWNPGVTTSAVFWVLAFALFLLRYTYPLASPRVDGKPG</sequence>
<name>A0A2N5XXZ8_9GAMM</name>
<dbReference type="EMBL" id="PKLZ01000018">
    <property type="protein sequence ID" value="PLW81024.1"/>
    <property type="molecule type" value="Genomic_DNA"/>
</dbReference>
<feature type="transmembrane region" description="Helical" evidence="1">
    <location>
        <begin position="236"/>
        <end position="254"/>
    </location>
</feature>
<dbReference type="AlphaFoldDB" id="A0A2N5XXZ8"/>
<dbReference type="Proteomes" id="UP000234845">
    <property type="component" value="Unassembled WGS sequence"/>
</dbReference>
<evidence type="ECO:0000313" key="2">
    <source>
        <dbReference type="EMBL" id="PLW81024.1"/>
    </source>
</evidence>
<feature type="transmembrane region" description="Helical" evidence="1">
    <location>
        <begin position="170"/>
        <end position="189"/>
    </location>
</feature>
<keyword evidence="1" id="KW-0812">Transmembrane</keyword>
<feature type="transmembrane region" description="Helical" evidence="1">
    <location>
        <begin position="359"/>
        <end position="379"/>
    </location>
</feature>
<proteinExistence type="predicted"/>
<dbReference type="Pfam" id="PF05940">
    <property type="entry name" value="NnrS"/>
    <property type="match status" value="1"/>
</dbReference>
<keyword evidence="1" id="KW-0472">Membrane</keyword>
<feature type="transmembrane region" description="Helical" evidence="1">
    <location>
        <begin position="330"/>
        <end position="347"/>
    </location>
</feature>
<organism evidence="2 3">
    <name type="scientific">Kineobactrum sediminis</name>
    <dbReference type="NCBI Taxonomy" id="1905677"/>
    <lineage>
        <taxon>Bacteria</taxon>
        <taxon>Pseudomonadati</taxon>
        <taxon>Pseudomonadota</taxon>
        <taxon>Gammaproteobacteria</taxon>
        <taxon>Cellvibrionales</taxon>
        <taxon>Halieaceae</taxon>
        <taxon>Kineobactrum</taxon>
    </lineage>
</organism>
<feature type="transmembrane region" description="Helical" evidence="1">
    <location>
        <begin position="62"/>
        <end position="83"/>
    </location>
</feature>
<keyword evidence="1" id="KW-1133">Transmembrane helix</keyword>
<dbReference type="RefSeq" id="WP_101522877.1">
    <property type="nucleotide sequence ID" value="NZ_PKLZ01000018.1"/>
</dbReference>
<evidence type="ECO:0000313" key="3">
    <source>
        <dbReference type="Proteomes" id="UP000234845"/>
    </source>
</evidence>
<gene>
    <name evidence="2" type="ORF">CWI75_17770</name>
</gene>
<feature type="transmembrane region" description="Helical" evidence="1">
    <location>
        <begin position="296"/>
        <end position="318"/>
    </location>
</feature>
<dbReference type="InterPro" id="IPR010266">
    <property type="entry name" value="NnrS"/>
</dbReference>
<reference evidence="3" key="1">
    <citation type="submission" date="2017-11" db="EMBL/GenBank/DDBJ databases">
        <title>The draft genome sequence of Chromatocurvus sp. F02.</title>
        <authorList>
            <person name="Du Z.-J."/>
            <person name="Chang Y.-Q."/>
        </authorList>
    </citation>
    <scope>NUCLEOTIDE SEQUENCE [LARGE SCALE GENOMIC DNA]</scope>
    <source>
        <strain evidence="3">F02</strain>
    </source>
</reference>
<keyword evidence="3" id="KW-1185">Reference proteome</keyword>
<feature type="transmembrane region" description="Helical" evidence="1">
    <location>
        <begin position="210"/>
        <end position="230"/>
    </location>
</feature>
<feature type="transmembrane region" description="Helical" evidence="1">
    <location>
        <begin position="266"/>
        <end position="284"/>
    </location>
</feature>